<evidence type="ECO:0000313" key="1">
    <source>
        <dbReference type="EMBL" id="KDN56036.1"/>
    </source>
</evidence>
<comment type="caution">
    <text evidence="1">The sequence shown here is derived from an EMBL/GenBank/DDBJ whole genome shotgun (WGS) entry which is preliminary data.</text>
</comment>
<dbReference type="PATRIC" id="fig|1492738.3.peg.928"/>
<dbReference type="EMBL" id="JNCA01000007">
    <property type="protein sequence ID" value="KDN56036.1"/>
    <property type="molecule type" value="Genomic_DNA"/>
</dbReference>
<proteinExistence type="predicted"/>
<sequence>MIRIVIYPSDIMALTNKSNSYARKEIQRIKKALNKLEHQKVTIKEYCEYYAFDLNEVTTLLDKFERK</sequence>
<keyword evidence="2" id="KW-1185">Reference proteome</keyword>
<organism evidence="1 2">
    <name type="scientific">Flavobacterium seoulense</name>
    <dbReference type="NCBI Taxonomy" id="1492738"/>
    <lineage>
        <taxon>Bacteria</taxon>
        <taxon>Pseudomonadati</taxon>
        <taxon>Bacteroidota</taxon>
        <taxon>Flavobacteriia</taxon>
        <taxon>Flavobacteriales</taxon>
        <taxon>Flavobacteriaceae</taxon>
        <taxon>Flavobacterium</taxon>
    </lineage>
</organism>
<accession>A0A066WQC9</accession>
<name>A0A066WQC9_9FLAO</name>
<dbReference type="OrthoDB" id="711499at2"/>
<dbReference type="RefSeq" id="WP_035658379.1">
    <property type="nucleotide sequence ID" value="NZ_JNCA01000007.1"/>
</dbReference>
<reference evidence="1 2" key="1">
    <citation type="submission" date="2014-05" db="EMBL/GenBank/DDBJ databases">
        <title>Genome Sequence of Flavobacterium sp. EM1321.</title>
        <authorList>
            <person name="Shin S.-K."/>
            <person name="Yi H."/>
        </authorList>
    </citation>
    <scope>NUCLEOTIDE SEQUENCE [LARGE SCALE GENOMIC DNA]</scope>
    <source>
        <strain evidence="1 2">EM1321</strain>
    </source>
</reference>
<dbReference type="STRING" id="1492738.FEM21_09350"/>
<dbReference type="AlphaFoldDB" id="A0A066WQC9"/>
<gene>
    <name evidence="1" type="ORF">FEM21_09350</name>
</gene>
<dbReference type="Proteomes" id="UP000027064">
    <property type="component" value="Unassembled WGS sequence"/>
</dbReference>
<protein>
    <submittedName>
        <fullName evidence="1">Uncharacterized protein</fullName>
    </submittedName>
</protein>
<evidence type="ECO:0000313" key="2">
    <source>
        <dbReference type="Proteomes" id="UP000027064"/>
    </source>
</evidence>